<organism evidence="2 3">
    <name type="scientific">Falsiroseomonas stagni DSM 19981</name>
    <dbReference type="NCBI Taxonomy" id="1123062"/>
    <lineage>
        <taxon>Bacteria</taxon>
        <taxon>Pseudomonadati</taxon>
        <taxon>Pseudomonadota</taxon>
        <taxon>Alphaproteobacteria</taxon>
        <taxon>Acetobacterales</taxon>
        <taxon>Roseomonadaceae</taxon>
        <taxon>Falsiroseomonas</taxon>
    </lineage>
</organism>
<evidence type="ECO:0000256" key="1">
    <source>
        <dbReference type="SAM" id="MobiDB-lite"/>
    </source>
</evidence>
<dbReference type="STRING" id="1123062.SAMN02745775_11088"/>
<protein>
    <submittedName>
        <fullName evidence="2">Uncharacterized protein</fullName>
    </submittedName>
</protein>
<dbReference type="EMBL" id="FOSQ01000010">
    <property type="protein sequence ID" value="SFK90661.1"/>
    <property type="molecule type" value="Genomic_DNA"/>
</dbReference>
<reference evidence="2 3" key="1">
    <citation type="submission" date="2016-10" db="EMBL/GenBank/DDBJ databases">
        <authorList>
            <person name="de Groot N.N."/>
        </authorList>
    </citation>
    <scope>NUCLEOTIDE SEQUENCE [LARGE SCALE GENOMIC DNA]</scope>
    <source>
        <strain evidence="2 3">DSM 19981</strain>
    </source>
</reference>
<evidence type="ECO:0000313" key="3">
    <source>
        <dbReference type="Proteomes" id="UP000199473"/>
    </source>
</evidence>
<feature type="compositionally biased region" description="Basic and acidic residues" evidence="1">
    <location>
        <begin position="119"/>
        <end position="143"/>
    </location>
</feature>
<evidence type="ECO:0000313" key="2">
    <source>
        <dbReference type="EMBL" id="SFK90661.1"/>
    </source>
</evidence>
<feature type="region of interest" description="Disordered" evidence="1">
    <location>
        <begin position="200"/>
        <end position="234"/>
    </location>
</feature>
<feature type="region of interest" description="Disordered" evidence="1">
    <location>
        <begin position="96"/>
        <end position="143"/>
    </location>
</feature>
<gene>
    <name evidence="2" type="ORF">SAMN02745775_11088</name>
</gene>
<accession>A0A1I4DFJ6</accession>
<keyword evidence="3" id="KW-1185">Reference proteome</keyword>
<name>A0A1I4DFJ6_9PROT</name>
<sequence length="234" mass="26633">MTVPVTEQDLREAMRDRRYWQPGHPERQAWSDWVTTGWQGLYPADAAARPLVWVRPYRRDGHPVEGHWRGAPMREGGRGAADGPVRQVGWLSTILRNRAMRGPADGRGSGGPRTGGRQPIRDRSQRHPGPDGRDRVQELRGDPETRFDRILRKDVDHWYRPGGEAGRARDLERLRPRGRPEEVEPGVFRYSLEDGRIAMVRPSTSRGSEGAPTLEVSRPMADGRFSATDKFRYP</sequence>
<dbReference type="Proteomes" id="UP000199473">
    <property type="component" value="Unassembled WGS sequence"/>
</dbReference>
<proteinExistence type="predicted"/>
<feature type="compositionally biased region" description="Gly residues" evidence="1">
    <location>
        <begin position="105"/>
        <end position="114"/>
    </location>
</feature>
<dbReference type="RefSeq" id="WP_139226135.1">
    <property type="nucleotide sequence ID" value="NZ_FOSQ01000010.1"/>
</dbReference>
<dbReference type="AlphaFoldDB" id="A0A1I4DFJ6"/>
<dbReference type="OrthoDB" id="5522511at2"/>